<reference evidence="3" key="1">
    <citation type="submission" date="2025-08" db="UniProtKB">
        <authorList>
            <consortium name="RefSeq"/>
        </authorList>
    </citation>
    <scope>IDENTIFICATION</scope>
    <source>
        <tissue evidence="3">Muscle</tissue>
    </source>
</reference>
<dbReference type="GO" id="GO:0042981">
    <property type="term" value="P:regulation of apoptotic process"/>
    <property type="evidence" value="ECO:0007669"/>
    <property type="project" value="InterPro"/>
</dbReference>
<name>A0A8B7T1T0_HIPAR</name>
<dbReference type="KEGG" id="hai:109394205"/>
<proteinExistence type="predicted"/>
<dbReference type="GeneID" id="109394205"/>
<dbReference type="GO" id="GO:0006915">
    <property type="term" value="P:apoptotic process"/>
    <property type="evidence" value="ECO:0007669"/>
    <property type="project" value="UniProtKB-KW"/>
</dbReference>
<dbReference type="PROSITE" id="PS50062">
    <property type="entry name" value="BCL2_FAMILY"/>
    <property type="match status" value="1"/>
</dbReference>
<dbReference type="OrthoDB" id="8856583at2759"/>
<evidence type="ECO:0000313" key="2">
    <source>
        <dbReference type="Proteomes" id="UP000694851"/>
    </source>
</evidence>
<dbReference type="SUPFAM" id="SSF56854">
    <property type="entry name" value="Bcl-2 inhibitors of programmed cell death"/>
    <property type="match status" value="1"/>
</dbReference>
<dbReference type="InterPro" id="IPR036834">
    <property type="entry name" value="Bcl-2-like_sf"/>
</dbReference>
<dbReference type="CTD" id="10017"/>
<protein>
    <submittedName>
        <fullName evidence="3">LOW QUALITY PROTEIN: bcl-2-like protein 10</fullName>
    </submittedName>
</protein>
<evidence type="ECO:0000313" key="3">
    <source>
        <dbReference type="RefSeq" id="XP_019519622.1"/>
    </source>
</evidence>
<accession>A0A8B7T1T0</accession>
<dbReference type="Gene3D" id="1.10.437.10">
    <property type="entry name" value="Blc2-like"/>
    <property type="match status" value="1"/>
</dbReference>
<dbReference type="AlphaFoldDB" id="A0A8B7T1T0"/>
<keyword evidence="1" id="KW-0053">Apoptosis</keyword>
<evidence type="ECO:0000256" key="1">
    <source>
        <dbReference type="ARBA" id="ARBA00022703"/>
    </source>
</evidence>
<dbReference type="Proteomes" id="UP000694851">
    <property type="component" value="Unplaced"/>
</dbReference>
<keyword evidence="2" id="KW-1185">Reference proteome</keyword>
<sequence>MGDALRLPTVRLLTDSLESCSRAAGTATLPPSMPGASVLHSVAAQVQRHYQLVWSCYRGYQGNRIELMEHVAQETLHDRRVPRWGRVVALISFAGTLMQRPPPGRRLELKENMICRHTQRSCGILKEVSQKSIPAITDKVKCPYVLLSTMLDYLQILTHQMFPIMGCLLDGFCHLFTPAPISSWERLLVQVLLSYFTATILTYLWTKFSTSNTMLKKSGY</sequence>
<organism evidence="2 3">
    <name type="scientific">Hipposideros armiger</name>
    <name type="common">Great Himalayan leaf-nosed bat</name>
    <dbReference type="NCBI Taxonomy" id="186990"/>
    <lineage>
        <taxon>Eukaryota</taxon>
        <taxon>Metazoa</taxon>
        <taxon>Chordata</taxon>
        <taxon>Craniata</taxon>
        <taxon>Vertebrata</taxon>
        <taxon>Euteleostomi</taxon>
        <taxon>Mammalia</taxon>
        <taxon>Eutheria</taxon>
        <taxon>Laurasiatheria</taxon>
        <taxon>Chiroptera</taxon>
        <taxon>Yinpterochiroptera</taxon>
        <taxon>Rhinolophoidea</taxon>
        <taxon>Hipposideridae</taxon>
        <taxon>Hipposideros</taxon>
    </lineage>
</organism>
<dbReference type="InterPro" id="IPR002475">
    <property type="entry name" value="Bcl2-like"/>
</dbReference>
<dbReference type="RefSeq" id="XP_019519622.1">
    <property type="nucleotide sequence ID" value="XM_019664077.1"/>
</dbReference>
<gene>
    <name evidence="3" type="primary">BCL2L10</name>
</gene>